<name>A0A1T2XMX8_9BACL</name>
<keyword evidence="2" id="KW-1185">Reference proteome</keyword>
<proteinExistence type="predicted"/>
<protein>
    <submittedName>
        <fullName evidence="1">Uncharacterized protein</fullName>
    </submittedName>
</protein>
<comment type="caution">
    <text evidence="1">The sequence shown here is derived from an EMBL/GenBank/DDBJ whole genome shotgun (WGS) entry which is preliminary data.</text>
</comment>
<accession>A0A1T2XMX8</accession>
<evidence type="ECO:0000313" key="2">
    <source>
        <dbReference type="Proteomes" id="UP000190188"/>
    </source>
</evidence>
<sequence>MQRSRFFRTIISTLTGTLILLGLDNVSVPTKVHATVSVSQSVYTTQVQAEPPQGIDHEALVSHIDKWKKDLSKNAPFTAWQDASYSIYPLGPGTHGWLVLLSKQDKEIGYMIISASENQEPILTEYGVGPSPLFSINTLYPSLVQHELISSKIKPEQLFQQSHIKFERYYLHPMLAVWRVESTGKPASYINAKTGEVLLITDAKWKAQEQVMARAPLQFKPLTTTAAPSIQTIQPFDPFERINWLTHDPLPIQQASQITEQIDQKAKITYVSNWFKDSYMVPMSISGYQQWGEHTYLMMEEQGTRWIPFQSLQPFGYFFK</sequence>
<evidence type="ECO:0000313" key="1">
    <source>
        <dbReference type="EMBL" id="OPA81178.1"/>
    </source>
</evidence>
<reference evidence="1 2" key="1">
    <citation type="submission" date="2017-01" db="EMBL/GenBank/DDBJ databases">
        <title>Genome analysis of Paenibacillus selenitrireducens ES3-24.</title>
        <authorList>
            <person name="Xu D."/>
            <person name="Yao R."/>
            <person name="Zheng S."/>
        </authorList>
    </citation>
    <scope>NUCLEOTIDE SEQUENCE [LARGE SCALE GENOMIC DNA]</scope>
    <source>
        <strain evidence="1 2">ES3-24</strain>
    </source>
</reference>
<dbReference type="RefSeq" id="WP_078496906.1">
    <property type="nucleotide sequence ID" value="NZ_MSZX01000001.1"/>
</dbReference>
<dbReference type="OrthoDB" id="2475185at2"/>
<organism evidence="1 2">
    <name type="scientific">Paenibacillus selenitireducens</name>
    <dbReference type="NCBI Taxonomy" id="1324314"/>
    <lineage>
        <taxon>Bacteria</taxon>
        <taxon>Bacillati</taxon>
        <taxon>Bacillota</taxon>
        <taxon>Bacilli</taxon>
        <taxon>Bacillales</taxon>
        <taxon>Paenibacillaceae</taxon>
        <taxon>Paenibacillus</taxon>
    </lineage>
</organism>
<dbReference type="Proteomes" id="UP000190188">
    <property type="component" value="Unassembled WGS sequence"/>
</dbReference>
<dbReference type="STRING" id="1324314.BVG16_02280"/>
<dbReference type="EMBL" id="MSZX01000001">
    <property type="protein sequence ID" value="OPA81178.1"/>
    <property type="molecule type" value="Genomic_DNA"/>
</dbReference>
<gene>
    <name evidence="1" type="ORF">BVG16_02280</name>
</gene>
<dbReference type="AlphaFoldDB" id="A0A1T2XMX8"/>